<dbReference type="Pfam" id="PF07110">
    <property type="entry name" value="EthD"/>
    <property type="match status" value="1"/>
</dbReference>
<dbReference type="GO" id="GO:0016491">
    <property type="term" value="F:oxidoreductase activity"/>
    <property type="evidence" value="ECO:0007669"/>
    <property type="project" value="InterPro"/>
</dbReference>
<proteinExistence type="predicted"/>
<protein>
    <recommendedName>
        <fullName evidence="1">EthD domain-containing protein</fullName>
    </recommendedName>
</protein>
<sequence length="233" mass="26157">MQKVIYLLWRDAGTRAEQFADHLRHEAAGQLRALGARELQVNLVDADVAPAAGLRQENHRPLPDAAFALWLDSANHEFRAPFDAVLNACSARLAAYLVCESVPIRNTRFPAEAGQRTHGFSQLALLTCPPRLTHEAWLDIWQNHHTRIAIETQDNFLYVQNRVVQVLSHGAAPLSAIVEECFPPAAMTDPLAFFDAPGDEAKFQRNLAAMMDSCKRFIDFDRLDVLPTSQYRL</sequence>
<feature type="domain" description="EthD" evidence="1">
    <location>
        <begin position="130"/>
        <end position="220"/>
    </location>
</feature>
<dbReference type="InterPro" id="IPR009799">
    <property type="entry name" value="EthD_dom"/>
</dbReference>
<organism evidence="2 3">
    <name type="scientific">Metapseudomonas otitidis</name>
    <dbReference type="NCBI Taxonomy" id="319939"/>
    <lineage>
        <taxon>Bacteria</taxon>
        <taxon>Pseudomonadati</taxon>
        <taxon>Pseudomonadota</taxon>
        <taxon>Gammaproteobacteria</taxon>
        <taxon>Pseudomonadales</taxon>
        <taxon>Pseudomonadaceae</taxon>
        <taxon>Metapseudomonas</taxon>
    </lineage>
</organism>
<evidence type="ECO:0000313" key="3">
    <source>
        <dbReference type="Proteomes" id="UP000515591"/>
    </source>
</evidence>
<evidence type="ECO:0000259" key="1">
    <source>
        <dbReference type="Pfam" id="PF07110"/>
    </source>
</evidence>
<gene>
    <name evidence="2" type="ORF">WP8S17C03_13730</name>
</gene>
<dbReference type="InterPro" id="IPR011008">
    <property type="entry name" value="Dimeric_a/b-barrel"/>
</dbReference>
<dbReference type="EMBL" id="AP022213">
    <property type="protein sequence ID" value="BBT15324.1"/>
    <property type="molecule type" value="Genomic_DNA"/>
</dbReference>
<evidence type="ECO:0000313" key="2">
    <source>
        <dbReference type="EMBL" id="BBT15324.1"/>
    </source>
</evidence>
<dbReference type="RefSeq" id="WP_182851990.1">
    <property type="nucleotide sequence ID" value="NZ_AP022213.1"/>
</dbReference>
<reference evidence="2 3" key="1">
    <citation type="submission" date="2019-12" db="EMBL/GenBank/DDBJ databases">
        <title>complete genome sequences of Pseudomonas otitidis str. WP8-S17-CRE-03 isolated from wastewater treatment plant effluent.</title>
        <authorList>
            <person name="Sekizuka T."/>
            <person name="Itokawa K."/>
            <person name="Yatsu K."/>
            <person name="Inamine Y."/>
            <person name="Kuroda M."/>
        </authorList>
    </citation>
    <scope>NUCLEOTIDE SEQUENCE [LARGE SCALE GENOMIC DNA]</scope>
    <source>
        <strain evidence="2 3">WP8-S17-CRE-03</strain>
    </source>
</reference>
<dbReference type="Proteomes" id="UP000515591">
    <property type="component" value="Chromosome"/>
</dbReference>
<dbReference type="SUPFAM" id="SSF54909">
    <property type="entry name" value="Dimeric alpha+beta barrel"/>
    <property type="match status" value="1"/>
</dbReference>
<accession>A0A6S5RQA1</accession>
<dbReference type="AlphaFoldDB" id="A0A6S5RQA1"/>
<name>A0A6S5RQA1_9GAMM</name>